<organism evidence="5">
    <name type="scientific">Zea mays</name>
    <name type="common">Maize</name>
    <dbReference type="NCBI Taxonomy" id="4577"/>
    <lineage>
        <taxon>Eukaryota</taxon>
        <taxon>Viridiplantae</taxon>
        <taxon>Streptophyta</taxon>
        <taxon>Embryophyta</taxon>
        <taxon>Tracheophyta</taxon>
        <taxon>Spermatophyta</taxon>
        <taxon>Magnoliopsida</taxon>
        <taxon>Liliopsida</taxon>
        <taxon>Poales</taxon>
        <taxon>Poaceae</taxon>
        <taxon>PACMAD clade</taxon>
        <taxon>Panicoideae</taxon>
        <taxon>Andropogonodae</taxon>
        <taxon>Andropogoneae</taxon>
        <taxon>Tripsacinae</taxon>
        <taxon>Zea</taxon>
    </lineage>
</organism>
<evidence type="ECO:0000259" key="3">
    <source>
        <dbReference type="Pfam" id="PF00651"/>
    </source>
</evidence>
<dbReference type="InterPro" id="IPR045005">
    <property type="entry name" value="BPM1-6"/>
</dbReference>
<dbReference type="SUPFAM" id="SSF54695">
    <property type="entry name" value="POZ domain"/>
    <property type="match status" value="1"/>
</dbReference>
<dbReference type="Pfam" id="PF24570">
    <property type="entry name" value="BACK_BPM_SPOP"/>
    <property type="match status" value="1"/>
</dbReference>
<evidence type="ECO:0000256" key="1">
    <source>
        <dbReference type="ARBA" id="ARBA00004906"/>
    </source>
</evidence>
<dbReference type="AlphaFoldDB" id="C0P307"/>
<proteinExistence type="evidence at transcript level"/>
<dbReference type="GO" id="GO:0016567">
    <property type="term" value="P:protein ubiquitination"/>
    <property type="evidence" value="ECO:0007669"/>
    <property type="project" value="InterPro"/>
</dbReference>
<dbReference type="InterPro" id="IPR000210">
    <property type="entry name" value="BTB/POZ_dom"/>
</dbReference>
<dbReference type="EMBL" id="BT062676">
    <property type="protein sequence ID" value="ACN27373.1"/>
    <property type="molecule type" value="mRNA"/>
</dbReference>
<reference evidence="5" key="1">
    <citation type="journal article" date="2009" name="PLoS Genet.">
        <title>Sequencing, mapping, and analysis of 27,455 maize full-length cDNAs.</title>
        <authorList>
            <person name="Soderlund C."/>
            <person name="Descour A."/>
            <person name="Kudrna D."/>
            <person name="Bomhoff M."/>
            <person name="Boyd L."/>
            <person name="Currie J."/>
            <person name="Angelova A."/>
            <person name="Collura K."/>
            <person name="Wissotski M."/>
            <person name="Ashley E."/>
            <person name="Morrow D."/>
            <person name="Fernandes J."/>
            <person name="Walbot V."/>
            <person name="Yu Y."/>
        </authorList>
    </citation>
    <scope>NUCLEOTIDE SEQUENCE</scope>
    <source>
        <strain evidence="5">B73</strain>
    </source>
</reference>
<dbReference type="PANTHER" id="PTHR26379">
    <property type="entry name" value="BTB/POZ AND MATH DOMAIN-CONTAINING PROTEIN 1"/>
    <property type="match status" value="1"/>
</dbReference>
<evidence type="ECO:0000313" key="5">
    <source>
        <dbReference type="EMBL" id="ACN27373.1"/>
    </source>
</evidence>
<dbReference type="Pfam" id="PF00651">
    <property type="entry name" value="BTB"/>
    <property type="match status" value="1"/>
</dbReference>
<evidence type="ECO:0000259" key="4">
    <source>
        <dbReference type="Pfam" id="PF24570"/>
    </source>
</evidence>
<name>C0P307_MAIZE</name>
<dbReference type="PANTHER" id="PTHR26379:SF291">
    <property type="entry name" value="BTB_POZ DOMAIN CONTAINING PROTEIN, EXPRESSED"/>
    <property type="match status" value="1"/>
</dbReference>
<protein>
    <submittedName>
        <fullName evidence="5">Uncharacterized protein</fullName>
    </submittedName>
</protein>
<sequence>MDPVVFKAVLHFMYRDNLVNDDELMASSSDCSIFDSLAGKLMAAADKYELPRLRLLCESYLCKHVSVNSVATTLALADRYHAIELKSVCLKFAAENLSDALMYLQL</sequence>
<comment type="pathway">
    <text evidence="1">Protein modification; protein ubiquitination.</text>
</comment>
<dbReference type="InterPro" id="IPR056423">
    <property type="entry name" value="BACK_BPM_SPOP"/>
</dbReference>
<dbReference type="InterPro" id="IPR011333">
    <property type="entry name" value="SKP1/BTB/POZ_sf"/>
</dbReference>
<comment type="similarity">
    <text evidence="2">Belongs to the Tdpoz family.</text>
</comment>
<evidence type="ECO:0000256" key="2">
    <source>
        <dbReference type="ARBA" id="ARBA00010846"/>
    </source>
</evidence>
<accession>C0P307</accession>
<dbReference type="Gene3D" id="6.10.250.3030">
    <property type="match status" value="1"/>
</dbReference>
<dbReference type="Gene3D" id="3.30.710.10">
    <property type="entry name" value="Potassium Channel Kv1.1, Chain A"/>
    <property type="match status" value="1"/>
</dbReference>
<feature type="domain" description="BPM/SPOP BACK" evidence="4">
    <location>
        <begin position="69"/>
        <end position="96"/>
    </location>
</feature>
<dbReference type="ExpressionAtlas" id="C0P307">
    <property type="expression patterns" value="baseline and differential"/>
</dbReference>
<feature type="domain" description="BTB" evidence="3">
    <location>
        <begin position="1"/>
        <end position="64"/>
    </location>
</feature>